<gene>
    <name evidence="8" type="ORF">NG42_03915</name>
    <name evidence="9" type="ORF">NG43_01795</name>
</gene>
<evidence type="ECO:0000256" key="4">
    <source>
        <dbReference type="ARBA" id="ARBA00023002"/>
    </source>
</evidence>
<comment type="cofactor">
    <cofactor evidence="1">
        <name>Mn(2+)</name>
        <dbReference type="ChEBI" id="CHEBI:29035"/>
    </cofactor>
</comment>
<dbReference type="InterPro" id="IPR050501">
    <property type="entry name" value="ICDH/IPMDH"/>
</dbReference>
<organism evidence="8 11">
    <name type="scientific">Winslowiella iniecta</name>
    <dbReference type="NCBI Taxonomy" id="1560201"/>
    <lineage>
        <taxon>Bacteria</taxon>
        <taxon>Pseudomonadati</taxon>
        <taxon>Pseudomonadota</taxon>
        <taxon>Gammaproteobacteria</taxon>
        <taxon>Enterobacterales</taxon>
        <taxon>Erwiniaceae</taxon>
        <taxon>Winslowiella</taxon>
    </lineage>
</organism>
<dbReference type="STRING" id="1560201.NG42_03915"/>
<dbReference type="Proteomes" id="UP000036851">
    <property type="component" value="Unassembled WGS sequence"/>
</dbReference>
<sequence length="98" mass="10512">MLSALLVLWLSWSQRKPHCRRDNKPAATHPIASFWTAAQMLEHPGEAPAAQAVMQAVETVCQAGIKNPDMGGTATTQQVTDAVAFTILQKVTALESIG</sequence>
<evidence type="ECO:0000256" key="2">
    <source>
        <dbReference type="ARBA" id="ARBA00001946"/>
    </source>
</evidence>
<comment type="cofactor">
    <cofactor evidence="2">
        <name>Mg(2+)</name>
        <dbReference type="ChEBI" id="CHEBI:18420"/>
    </cofactor>
</comment>
<dbReference type="PANTHER" id="PTHR43275">
    <property type="entry name" value="D-MALATE DEHYDROGENASE [DECARBOXYLATING]"/>
    <property type="match status" value="1"/>
</dbReference>
<evidence type="ECO:0000313" key="10">
    <source>
        <dbReference type="Proteomes" id="UP000036851"/>
    </source>
</evidence>
<accession>A0A0L7T973</accession>
<dbReference type="RefSeq" id="WP_052897956.1">
    <property type="nucleotide sequence ID" value="NZ_JRXE01000004.1"/>
</dbReference>
<evidence type="ECO:0000313" key="11">
    <source>
        <dbReference type="Proteomes" id="UP000037088"/>
    </source>
</evidence>
<dbReference type="PANTHER" id="PTHR43275:SF1">
    <property type="entry name" value="D-MALATE DEHYDROGENASE [DECARBOXYLATING]"/>
    <property type="match status" value="1"/>
</dbReference>
<dbReference type="Gene3D" id="3.40.718.10">
    <property type="entry name" value="Isopropylmalate Dehydrogenase"/>
    <property type="match status" value="1"/>
</dbReference>
<keyword evidence="5" id="KW-0520">NAD</keyword>
<keyword evidence="6" id="KW-0464">Manganese</keyword>
<evidence type="ECO:0000256" key="1">
    <source>
        <dbReference type="ARBA" id="ARBA00001936"/>
    </source>
</evidence>
<evidence type="ECO:0000256" key="5">
    <source>
        <dbReference type="ARBA" id="ARBA00023027"/>
    </source>
</evidence>
<evidence type="ECO:0000313" key="8">
    <source>
        <dbReference type="EMBL" id="KOC91910.1"/>
    </source>
</evidence>
<dbReference type="EMBL" id="JRXE01000004">
    <property type="protein sequence ID" value="KOC91910.1"/>
    <property type="molecule type" value="Genomic_DNA"/>
</dbReference>
<evidence type="ECO:0000313" key="9">
    <source>
        <dbReference type="EMBL" id="KOC94965.1"/>
    </source>
</evidence>
<dbReference type="GO" id="GO:0016491">
    <property type="term" value="F:oxidoreductase activity"/>
    <property type="evidence" value="ECO:0007669"/>
    <property type="project" value="UniProtKB-KW"/>
</dbReference>
<name>A0A0L7T973_9GAMM</name>
<comment type="caution">
    <text evidence="8">The sequence shown here is derived from an EMBL/GenBank/DDBJ whole genome shotgun (WGS) entry which is preliminary data.</text>
</comment>
<proteinExistence type="predicted"/>
<reference evidence="10 11" key="1">
    <citation type="journal article" date="2015" name="Int. J. Syst. Evol. Microbiol.">
        <title>Erwinia iniecta sp. nov., isolated from Russian wheat aphids (Diuraphis noxia).</title>
        <authorList>
            <person name="Campillo T."/>
            <person name="Luna E."/>
            <person name="Portier P."/>
            <person name="Fischer-Le Saux M."/>
            <person name="Lapitan N."/>
            <person name="Tisserat N.A."/>
            <person name="Leach J.E."/>
        </authorList>
    </citation>
    <scope>NUCLEOTIDE SEQUENCE [LARGE SCALE GENOMIC DNA]</scope>
    <source>
        <strain evidence="8 11">B120</strain>
        <strain evidence="9 10">B149</strain>
    </source>
</reference>
<protein>
    <recommendedName>
        <fullName evidence="7">Isopropylmalate dehydrogenase-like domain-containing protein</fullName>
    </recommendedName>
</protein>
<keyword evidence="3" id="KW-0479">Metal-binding</keyword>
<dbReference type="GO" id="GO:0046872">
    <property type="term" value="F:metal ion binding"/>
    <property type="evidence" value="ECO:0007669"/>
    <property type="project" value="UniProtKB-KW"/>
</dbReference>
<dbReference type="InterPro" id="IPR024084">
    <property type="entry name" value="IsoPropMal-DH-like_dom"/>
</dbReference>
<dbReference type="EMBL" id="JRXF01000002">
    <property type="protein sequence ID" value="KOC94965.1"/>
    <property type="molecule type" value="Genomic_DNA"/>
</dbReference>
<dbReference type="Pfam" id="PF00180">
    <property type="entry name" value="Iso_dh"/>
    <property type="match status" value="1"/>
</dbReference>
<evidence type="ECO:0000256" key="6">
    <source>
        <dbReference type="ARBA" id="ARBA00023211"/>
    </source>
</evidence>
<keyword evidence="11" id="KW-1185">Reference proteome</keyword>
<dbReference type="Proteomes" id="UP000037088">
    <property type="component" value="Unassembled WGS sequence"/>
</dbReference>
<keyword evidence="4" id="KW-0560">Oxidoreductase</keyword>
<dbReference type="PATRIC" id="fig|1560201.3.peg.846"/>
<feature type="domain" description="Isopropylmalate dehydrogenase-like" evidence="7">
    <location>
        <begin position="28"/>
        <end position="83"/>
    </location>
</feature>
<dbReference type="SUPFAM" id="SSF53659">
    <property type="entry name" value="Isocitrate/Isopropylmalate dehydrogenase-like"/>
    <property type="match status" value="1"/>
</dbReference>
<evidence type="ECO:0000259" key="7">
    <source>
        <dbReference type="Pfam" id="PF00180"/>
    </source>
</evidence>
<dbReference type="AlphaFoldDB" id="A0A0L7T973"/>
<evidence type="ECO:0000256" key="3">
    <source>
        <dbReference type="ARBA" id="ARBA00022723"/>
    </source>
</evidence>